<keyword evidence="6" id="KW-0811">Translocation</keyword>
<dbReference type="GeneID" id="115747994"/>
<comment type="subcellular location">
    <subcellularLocation>
        <location evidence="1">Nucleus</location>
        <location evidence="1">Nuclear pore complex</location>
    </subcellularLocation>
</comment>
<dbReference type="PANTHER" id="PTHR23198">
    <property type="entry name" value="NUCLEOPORIN"/>
    <property type="match status" value="1"/>
</dbReference>
<keyword evidence="5" id="KW-0653">Protein transport</keyword>
<dbReference type="Proteomes" id="UP000827889">
    <property type="component" value="Chromosome 3"/>
</dbReference>
<evidence type="ECO:0000256" key="2">
    <source>
        <dbReference type="ARBA" id="ARBA00008926"/>
    </source>
</evidence>
<comment type="similarity">
    <text evidence="2">Belongs to the nucleoporin GLFG family.</text>
</comment>
<name>A0ABM3H4W9_9MYRT</name>
<organism evidence="11 12">
    <name type="scientific">Rhodamnia argentea</name>
    <dbReference type="NCBI Taxonomy" id="178133"/>
    <lineage>
        <taxon>Eukaryota</taxon>
        <taxon>Viridiplantae</taxon>
        <taxon>Streptophyta</taxon>
        <taxon>Embryophyta</taxon>
        <taxon>Tracheophyta</taxon>
        <taxon>Spermatophyta</taxon>
        <taxon>Magnoliopsida</taxon>
        <taxon>eudicotyledons</taxon>
        <taxon>Gunneridae</taxon>
        <taxon>Pentapetalae</taxon>
        <taxon>rosids</taxon>
        <taxon>malvids</taxon>
        <taxon>Myrtales</taxon>
        <taxon>Myrtaceae</taxon>
        <taxon>Myrtoideae</taxon>
        <taxon>Myrteae</taxon>
        <taxon>Australasian group</taxon>
        <taxon>Rhodamnia</taxon>
    </lineage>
</organism>
<keyword evidence="8" id="KW-0539">Nucleus</keyword>
<keyword evidence="7" id="KW-0906">Nuclear pore complex</keyword>
<dbReference type="PANTHER" id="PTHR23198:SF6">
    <property type="entry name" value="NUCLEAR PORE COMPLEX PROTEIN NUP98-NUP96"/>
    <property type="match status" value="1"/>
</dbReference>
<keyword evidence="4" id="KW-0509">mRNA transport</keyword>
<keyword evidence="3" id="KW-0813">Transport</keyword>
<evidence type="ECO:0000256" key="9">
    <source>
        <dbReference type="SAM" id="MobiDB-lite"/>
    </source>
</evidence>
<evidence type="ECO:0000259" key="10">
    <source>
        <dbReference type="PROSITE" id="PS51434"/>
    </source>
</evidence>
<evidence type="ECO:0000313" key="11">
    <source>
        <dbReference type="Proteomes" id="UP000827889"/>
    </source>
</evidence>
<evidence type="ECO:0000256" key="3">
    <source>
        <dbReference type="ARBA" id="ARBA00022448"/>
    </source>
</evidence>
<dbReference type="RefSeq" id="XP_048131644.1">
    <property type="nucleotide sequence ID" value="XM_048275687.1"/>
</dbReference>
<gene>
    <name evidence="12" type="primary">LOC115747994</name>
</gene>
<evidence type="ECO:0000256" key="4">
    <source>
        <dbReference type="ARBA" id="ARBA00022816"/>
    </source>
</evidence>
<proteinExistence type="inferred from homology"/>
<dbReference type="Gene3D" id="3.30.1610.10">
    <property type="entry name" value="Peptidase S59, nucleoporin"/>
    <property type="match status" value="1"/>
</dbReference>
<protein>
    <submittedName>
        <fullName evidence="12">Nuclear pore complex protein NUP98A-like</fullName>
    </submittedName>
</protein>
<evidence type="ECO:0000256" key="5">
    <source>
        <dbReference type="ARBA" id="ARBA00022927"/>
    </source>
</evidence>
<sequence length="639" mass="68040">MVTSIFFTTGNAGSRVATPTFGRAAFGNSFFGDQHRGSRVAPFTPTAEAESGMMPSKLQSICGMTVPVYNHKSHEELRWEDYQWGDKAGPNHAGQTGVCVGRPGASPAIPRRTFSQPSLFFSATASNIFSSAPASATTSNPVAPNPSSNAGFWPSTSTSFFGPSSSLTVVVRSPTFAIEVSAPPSMFSSSVSATLGSSPSVISAPTTQSSSLFWSTTPSIAETTAFRQTPASFCITTAPFGQTITPTFGQMHTFSTTSSGSGGSLFPSTPSPVLSTNAAAISQTNPSFSLPFQTSEAAETSGVCSLGDLGQTRAGGFGLQNDFGQRHCGQLSINGSSSVVQPALVTNASGTLPAGEQLSLGCTETGSSVQYGTSSMPVPFSCDGDNTPSKPEAESHVIPRGNPRSLVIGPEYRPAREQEPSPLKKTSPCANDGVSKDDPLEEQTNFVKASQRMKGVHDDCSLQNDEEYVIIKGAGESSIGYDCGAGIEALMPKLCQPDYYTEPHAKEIAAKERAEPGFCCRIKDFVIGRLDYGHIKFVGETDVRRLDLDSLVRFNNREVILYADESKKPPIGQGLNKPAEVTLLNMKCIDKKTGKQYVEGPKVEKYKEMLKKAAEEQGGEFMSYDPIKGEWKFKVCHFS</sequence>
<keyword evidence="11" id="KW-1185">Reference proteome</keyword>
<dbReference type="InterPro" id="IPR036903">
    <property type="entry name" value="Nup98_auto-Pept-S59_dom_sf"/>
</dbReference>
<dbReference type="Pfam" id="PF04096">
    <property type="entry name" value="Nucleoporin2"/>
    <property type="match status" value="1"/>
</dbReference>
<evidence type="ECO:0000256" key="6">
    <source>
        <dbReference type="ARBA" id="ARBA00023010"/>
    </source>
</evidence>
<feature type="domain" description="Peptidase S59" evidence="10">
    <location>
        <begin position="496"/>
        <end position="638"/>
    </location>
</feature>
<accession>A0ABM3H4W9</accession>
<dbReference type="InterPro" id="IPR007230">
    <property type="entry name" value="Nup98_auto-Pept-S59_dom"/>
</dbReference>
<dbReference type="Gene3D" id="1.10.10.2360">
    <property type="match status" value="1"/>
</dbReference>
<evidence type="ECO:0000313" key="12">
    <source>
        <dbReference type="RefSeq" id="XP_048131644.1"/>
    </source>
</evidence>
<reference evidence="12" key="1">
    <citation type="submission" date="2025-08" db="UniProtKB">
        <authorList>
            <consortium name="RefSeq"/>
        </authorList>
    </citation>
    <scope>IDENTIFICATION</scope>
    <source>
        <tissue evidence="12">Leaf</tissue>
    </source>
</reference>
<evidence type="ECO:0000256" key="7">
    <source>
        <dbReference type="ARBA" id="ARBA00023132"/>
    </source>
</evidence>
<dbReference type="PROSITE" id="PS51434">
    <property type="entry name" value="NUP_C"/>
    <property type="match status" value="1"/>
</dbReference>
<evidence type="ECO:0000256" key="1">
    <source>
        <dbReference type="ARBA" id="ARBA00004567"/>
    </source>
</evidence>
<feature type="region of interest" description="Disordered" evidence="9">
    <location>
        <begin position="378"/>
        <end position="439"/>
    </location>
</feature>
<evidence type="ECO:0000256" key="8">
    <source>
        <dbReference type="ARBA" id="ARBA00023242"/>
    </source>
</evidence>
<dbReference type="SUPFAM" id="SSF82215">
    <property type="entry name" value="C-terminal autoproteolytic domain of nucleoporin nup98"/>
    <property type="match status" value="1"/>
</dbReference>
<dbReference type="InterPro" id="IPR037665">
    <property type="entry name" value="Nucleoporin_S59-like"/>
</dbReference>